<gene>
    <name evidence="12" type="ORF">SAMN05660703_1985</name>
</gene>
<dbReference type="Pfam" id="PF07715">
    <property type="entry name" value="Plug"/>
    <property type="match status" value="1"/>
</dbReference>
<sequence length="825" mass="92784">MHQKNGYLVLMMKLKDFKIILGIVFLLLASTAQSQWTISGTITSADSLEPVANAEVYIYELSKKVVSEADGTFQFNDVKPGNYKLVVFSYEYAISEQNLNVTDNTTISIALEALGEHLSEVVLVARKEKIFALNKLKAVEGTSIYEGKKSEVVLVDNLTINLASGTARQLYAQVAGLNIYENNDAGLQLNIGGRGLDPNRTASFNTRQNGYDISADVLGYPESYYTPPAEGLDRIEVIRGAASLQYGTQFGGLVNFKMKQPNSEKKIEWITRQTLGSNNLITNFSSLSGTVGKTQYYAFYNFKTGDGFRPNSEFDSYNGYAHVNHNFSDRTKVSFEFSYLNYLAHQPGGLTDQQFEDDPTFSNRTRNWFNVDWKLYSMKLDHSLSDKTDFSLNLFALDAFRKSVGFRENRVSQEDDLTAPRELIVGNFNNWGAEARVLTRYSILDANHVFLIGSKYYQSKNSERQGPGTNGADADFSFADNDYPNYSRQSDFEFPNLNLALFAENIFNVTDHLSITPGARFEYIKTESKGEYKQINLDNAGNPILNVDIPDNRDFARQFVLLGVGISYKPLNYLELYGNFSQNYRSVTFNDIRINNPSLVIDPNISDESGYTFDLGARGRLGNVLSYDLGGFLLRYDNRLGVVLRAVSDIQQEQFRGNIGDAVTYGFESFIDFNLWKTISNNENGKLNLFVNLALTDSEYISSEENNIEGNKVEFIPNVNLKTGLSFGYKNLLGSLQYTYLGSQYTDATNSPRDFDSQSGIVGEIPAYDILDLSFSYSFSYFKLEAGINNLLDKNYFTRRATGYPGPGILPSQTRTFYTTLQFKL</sequence>
<dbReference type="PANTHER" id="PTHR30442:SF0">
    <property type="entry name" value="FE(3+) DICITRATE TRANSPORT PROTEIN FECA"/>
    <property type="match status" value="1"/>
</dbReference>
<evidence type="ECO:0000256" key="5">
    <source>
        <dbReference type="ARBA" id="ARBA00023077"/>
    </source>
</evidence>
<feature type="domain" description="TonB-dependent receptor plug" evidence="11">
    <location>
        <begin position="164"/>
        <end position="249"/>
    </location>
</feature>
<dbReference type="SUPFAM" id="SSF49464">
    <property type="entry name" value="Carboxypeptidase regulatory domain-like"/>
    <property type="match status" value="1"/>
</dbReference>
<keyword evidence="5 9" id="KW-0798">TonB box</keyword>
<dbReference type="STRING" id="504486.SAMN05660703_1985"/>
<dbReference type="SUPFAM" id="SSF56935">
    <property type="entry name" value="Porins"/>
    <property type="match status" value="1"/>
</dbReference>
<evidence type="ECO:0000256" key="8">
    <source>
        <dbReference type="PROSITE-ProRule" id="PRU01360"/>
    </source>
</evidence>
<proteinExistence type="inferred from homology"/>
<keyword evidence="3 8" id="KW-1134">Transmembrane beta strand</keyword>
<dbReference type="Gene3D" id="2.60.40.1120">
    <property type="entry name" value="Carboxypeptidase-like, regulatory domain"/>
    <property type="match status" value="1"/>
</dbReference>
<dbReference type="PROSITE" id="PS52016">
    <property type="entry name" value="TONB_DEPENDENT_REC_3"/>
    <property type="match status" value="1"/>
</dbReference>
<evidence type="ECO:0000256" key="2">
    <source>
        <dbReference type="ARBA" id="ARBA00022448"/>
    </source>
</evidence>
<comment type="subcellular location">
    <subcellularLocation>
        <location evidence="1 8">Cell outer membrane</location>
        <topology evidence="1 8">Multi-pass membrane protein</topology>
    </subcellularLocation>
</comment>
<keyword evidence="6 8" id="KW-0472">Membrane</keyword>
<dbReference type="PANTHER" id="PTHR30442">
    <property type="entry name" value="IRON III DICITRATE TRANSPORT PROTEIN FECA"/>
    <property type="match status" value="1"/>
</dbReference>
<feature type="domain" description="TonB-dependent receptor-like beta-barrel" evidence="10">
    <location>
        <begin position="322"/>
        <end position="791"/>
    </location>
</feature>
<evidence type="ECO:0000259" key="10">
    <source>
        <dbReference type="Pfam" id="PF00593"/>
    </source>
</evidence>
<dbReference type="InterPro" id="IPR008969">
    <property type="entry name" value="CarboxyPept-like_regulatory"/>
</dbReference>
<dbReference type="Proteomes" id="UP000192360">
    <property type="component" value="Unassembled WGS sequence"/>
</dbReference>
<evidence type="ECO:0000256" key="6">
    <source>
        <dbReference type="ARBA" id="ARBA00023136"/>
    </source>
</evidence>
<dbReference type="InterPro" id="IPR000531">
    <property type="entry name" value="Beta-barrel_TonB"/>
</dbReference>
<evidence type="ECO:0000256" key="7">
    <source>
        <dbReference type="ARBA" id="ARBA00023237"/>
    </source>
</evidence>
<name>A0A1W2AJD7_9FLAO</name>
<evidence type="ECO:0000256" key="1">
    <source>
        <dbReference type="ARBA" id="ARBA00004571"/>
    </source>
</evidence>
<dbReference type="InterPro" id="IPR039426">
    <property type="entry name" value="TonB-dep_rcpt-like"/>
</dbReference>
<evidence type="ECO:0000256" key="3">
    <source>
        <dbReference type="ARBA" id="ARBA00022452"/>
    </source>
</evidence>
<dbReference type="InterPro" id="IPR037066">
    <property type="entry name" value="Plug_dom_sf"/>
</dbReference>
<keyword evidence="13" id="KW-1185">Reference proteome</keyword>
<dbReference type="GO" id="GO:0009279">
    <property type="term" value="C:cell outer membrane"/>
    <property type="evidence" value="ECO:0007669"/>
    <property type="project" value="UniProtKB-SubCell"/>
</dbReference>
<keyword evidence="2 8" id="KW-0813">Transport</keyword>
<dbReference type="EMBL" id="FWXO01000003">
    <property type="protein sequence ID" value="SMC60786.1"/>
    <property type="molecule type" value="Genomic_DNA"/>
</dbReference>
<dbReference type="Gene3D" id="2.170.130.10">
    <property type="entry name" value="TonB-dependent receptor, plug domain"/>
    <property type="match status" value="1"/>
</dbReference>
<dbReference type="GO" id="GO:0033214">
    <property type="term" value="P:siderophore-iron import into cell"/>
    <property type="evidence" value="ECO:0007669"/>
    <property type="project" value="TreeGrafter"/>
</dbReference>
<evidence type="ECO:0000259" key="11">
    <source>
        <dbReference type="Pfam" id="PF07715"/>
    </source>
</evidence>
<dbReference type="AlphaFoldDB" id="A0A1W2AJD7"/>
<keyword evidence="4 8" id="KW-0812">Transmembrane</keyword>
<protein>
    <submittedName>
        <fullName evidence="12">Fe(3+) dicitrate transport protein</fullName>
    </submittedName>
</protein>
<dbReference type="Pfam" id="PF00593">
    <property type="entry name" value="TonB_dep_Rec_b-barrel"/>
    <property type="match status" value="1"/>
</dbReference>
<accession>A0A1W2AJD7</accession>
<evidence type="ECO:0000256" key="4">
    <source>
        <dbReference type="ARBA" id="ARBA00022692"/>
    </source>
</evidence>
<dbReference type="InterPro" id="IPR036942">
    <property type="entry name" value="Beta-barrel_TonB_sf"/>
</dbReference>
<dbReference type="Pfam" id="PF13715">
    <property type="entry name" value="CarbopepD_reg_2"/>
    <property type="match status" value="1"/>
</dbReference>
<evidence type="ECO:0000256" key="9">
    <source>
        <dbReference type="RuleBase" id="RU003357"/>
    </source>
</evidence>
<comment type="similarity">
    <text evidence="8 9">Belongs to the TonB-dependent receptor family.</text>
</comment>
<dbReference type="Gene3D" id="2.40.170.20">
    <property type="entry name" value="TonB-dependent receptor, beta-barrel domain"/>
    <property type="match status" value="1"/>
</dbReference>
<evidence type="ECO:0000313" key="12">
    <source>
        <dbReference type="EMBL" id="SMC60786.1"/>
    </source>
</evidence>
<dbReference type="OrthoDB" id="9758472at2"/>
<evidence type="ECO:0000313" key="13">
    <source>
        <dbReference type="Proteomes" id="UP000192360"/>
    </source>
</evidence>
<keyword evidence="7 8" id="KW-0998">Cell outer membrane</keyword>
<dbReference type="InterPro" id="IPR012910">
    <property type="entry name" value="Plug_dom"/>
</dbReference>
<organism evidence="12 13">
    <name type="scientific">Cellulophaga tyrosinoxydans</name>
    <dbReference type="NCBI Taxonomy" id="504486"/>
    <lineage>
        <taxon>Bacteria</taxon>
        <taxon>Pseudomonadati</taxon>
        <taxon>Bacteroidota</taxon>
        <taxon>Flavobacteriia</taxon>
        <taxon>Flavobacteriales</taxon>
        <taxon>Flavobacteriaceae</taxon>
        <taxon>Cellulophaga</taxon>
    </lineage>
</organism>
<reference evidence="12 13" key="1">
    <citation type="submission" date="2017-04" db="EMBL/GenBank/DDBJ databases">
        <authorList>
            <person name="Afonso C.L."/>
            <person name="Miller P.J."/>
            <person name="Scott M.A."/>
            <person name="Spackman E."/>
            <person name="Goraichik I."/>
            <person name="Dimitrov K.M."/>
            <person name="Suarez D.L."/>
            <person name="Swayne D.E."/>
        </authorList>
    </citation>
    <scope>NUCLEOTIDE SEQUENCE [LARGE SCALE GENOMIC DNA]</scope>
    <source>
        <strain evidence="12 13">DSM 21164</strain>
    </source>
</reference>